<keyword evidence="8" id="KW-1133">Transmembrane helix</keyword>
<dbReference type="NCBIfam" id="TIGR01842">
    <property type="entry name" value="type_I_sec_PrtD"/>
    <property type="match status" value="1"/>
</dbReference>
<dbReference type="InterPro" id="IPR039421">
    <property type="entry name" value="Type_1_exporter"/>
</dbReference>
<dbReference type="RefSeq" id="WP_161675929.1">
    <property type="nucleotide sequence ID" value="NZ_JAABLP010000002.1"/>
</dbReference>
<sequence length="567" mass="61350">MKKRTPLGMALAKFRTVLGTTFVFSFFINLLMFVGPLYMLQVYDRVLMSRNETTLLMLTLIACGMLVVYGILEYVRSRMLVRAGMQFDEMLASPLFNRVLKGTLANPSQNTQYALGDIDKLREFLTGNGLLALLDAPWVPIFLVVCFIFDPLLGYVALGGAVAIFVLALANEILTHNALRDAGIASQTATHFANSSLQNAEVIRALGMETALRDRWNDRHRDMMVLQAKASDRAGVVMTASKFVRMALQVFILGAGAYLVLEGKVSPGIMIAASIMMGRALQPVEMAVGHWKQVVAARTAYARLTRLFDQFPEEADKTDLPQPAGALAVEGLVSVIPGTRNQVLTGVSFALEPGEILAVIGPSGAGKSSLVRHLVGVWSPLAGAVRIDGAELQHWDPEKLSDHIGYLPQDVELFSGSIAENIARFKTGMDDEVVAAARMAGVHDMILNLKDGYDTQIGDGGRHLSGGQRQRIGLARALFGQPKLVVLDEPNSNLDTDGEEALMQAIRAMKERSSTVIFVSHKANLLALSEKVLVLNNGKVQAFGPTAQLMGPGVKPKVVDPRAQGAA</sequence>
<dbReference type="EMBL" id="JAABLQ010000001">
    <property type="protein sequence ID" value="NBN77618.1"/>
    <property type="molecule type" value="Genomic_DNA"/>
</dbReference>
<dbReference type="Pfam" id="PF00664">
    <property type="entry name" value="ABC_membrane"/>
    <property type="match status" value="1"/>
</dbReference>
<evidence type="ECO:0000256" key="1">
    <source>
        <dbReference type="ARBA" id="ARBA00004651"/>
    </source>
</evidence>
<dbReference type="GO" id="GO:0015421">
    <property type="term" value="F:ABC-type oligopeptide transporter activity"/>
    <property type="evidence" value="ECO:0007669"/>
    <property type="project" value="TreeGrafter"/>
</dbReference>
<dbReference type="CDD" id="cd18586">
    <property type="entry name" value="ABC_6TM_PrtD_like"/>
    <property type="match status" value="1"/>
</dbReference>
<dbReference type="Gene3D" id="3.40.50.300">
    <property type="entry name" value="P-loop containing nucleotide triphosphate hydrolases"/>
    <property type="match status" value="1"/>
</dbReference>
<dbReference type="AlphaFoldDB" id="A0A7X5F0P6"/>
<keyword evidence="7" id="KW-0067">ATP-binding</keyword>
<evidence type="ECO:0000313" key="11">
    <source>
        <dbReference type="Proteomes" id="UP000586722"/>
    </source>
</evidence>
<dbReference type="GO" id="GO:0005524">
    <property type="term" value="F:ATP binding"/>
    <property type="evidence" value="ECO:0007669"/>
    <property type="project" value="UniProtKB-KW"/>
</dbReference>
<dbReference type="GO" id="GO:0030256">
    <property type="term" value="C:type I protein secretion system complex"/>
    <property type="evidence" value="ECO:0007669"/>
    <property type="project" value="InterPro"/>
</dbReference>
<keyword evidence="6" id="KW-0547">Nucleotide-binding</keyword>
<dbReference type="SUPFAM" id="SSF52540">
    <property type="entry name" value="P-loop containing nucleoside triphosphate hydrolases"/>
    <property type="match status" value="1"/>
</dbReference>
<dbReference type="InterPro" id="IPR010128">
    <property type="entry name" value="ATPase_T1SS_PrtD-like"/>
</dbReference>
<dbReference type="PROSITE" id="PS50929">
    <property type="entry name" value="ABC_TM1F"/>
    <property type="match status" value="1"/>
</dbReference>
<protein>
    <submittedName>
        <fullName evidence="10">Type I secretion system permease/ATPase</fullName>
    </submittedName>
</protein>
<dbReference type="InterPro" id="IPR036640">
    <property type="entry name" value="ABC1_TM_sf"/>
</dbReference>
<evidence type="ECO:0000256" key="7">
    <source>
        <dbReference type="ARBA" id="ARBA00022840"/>
    </source>
</evidence>
<gene>
    <name evidence="10" type="ORF">GWI72_04975</name>
</gene>
<dbReference type="InterPro" id="IPR003439">
    <property type="entry name" value="ABC_transporter-like_ATP-bd"/>
</dbReference>
<dbReference type="GO" id="GO:0005886">
    <property type="term" value="C:plasma membrane"/>
    <property type="evidence" value="ECO:0007669"/>
    <property type="project" value="UniProtKB-SubCell"/>
</dbReference>
<dbReference type="InterPro" id="IPR027417">
    <property type="entry name" value="P-loop_NTPase"/>
</dbReference>
<keyword evidence="9" id="KW-0472">Membrane</keyword>
<evidence type="ECO:0000256" key="5">
    <source>
        <dbReference type="ARBA" id="ARBA00022692"/>
    </source>
</evidence>
<evidence type="ECO:0000256" key="9">
    <source>
        <dbReference type="ARBA" id="ARBA00023136"/>
    </source>
</evidence>
<evidence type="ECO:0000256" key="4">
    <source>
        <dbReference type="ARBA" id="ARBA00022475"/>
    </source>
</evidence>
<comment type="subcellular location">
    <subcellularLocation>
        <location evidence="1">Cell membrane</location>
        <topology evidence="1">Multi-pass membrane protein</topology>
    </subcellularLocation>
</comment>
<comment type="caution">
    <text evidence="10">The sequence shown here is derived from an EMBL/GenBank/DDBJ whole genome shotgun (WGS) entry which is preliminary data.</text>
</comment>
<keyword evidence="4" id="KW-1003">Cell membrane</keyword>
<name>A0A7X5F0P6_9HYPH</name>
<accession>A0A7X5F0P6</accession>
<dbReference type="FunFam" id="3.40.50.300:FF:001444">
    <property type="entry name" value="ABC transporter ATP-binding protein"/>
    <property type="match status" value="1"/>
</dbReference>
<dbReference type="PROSITE" id="PS50893">
    <property type="entry name" value="ABC_TRANSPORTER_2"/>
    <property type="match status" value="1"/>
</dbReference>
<dbReference type="InterPro" id="IPR003593">
    <property type="entry name" value="AAA+_ATPase"/>
</dbReference>
<dbReference type="CDD" id="cd03246">
    <property type="entry name" value="ABCC_Protease_Secretion"/>
    <property type="match status" value="1"/>
</dbReference>
<keyword evidence="3" id="KW-0813">Transport</keyword>
<dbReference type="InterPro" id="IPR017871">
    <property type="entry name" value="ABC_transporter-like_CS"/>
</dbReference>
<evidence type="ECO:0000256" key="3">
    <source>
        <dbReference type="ARBA" id="ARBA00022448"/>
    </source>
</evidence>
<dbReference type="Proteomes" id="UP000586722">
    <property type="component" value="Unassembled WGS sequence"/>
</dbReference>
<dbReference type="InterPro" id="IPR011527">
    <property type="entry name" value="ABC1_TM_dom"/>
</dbReference>
<dbReference type="SMART" id="SM00382">
    <property type="entry name" value="AAA"/>
    <property type="match status" value="1"/>
</dbReference>
<comment type="similarity">
    <text evidence="2">Belongs to the ABC transporter superfamily.</text>
</comment>
<keyword evidence="11" id="KW-1185">Reference proteome</keyword>
<evidence type="ECO:0000256" key="2">
    <source>
        <dbReference type="ARBA" id="ARBA00005417"/>
    </source>
</evidence>
<dbReference type="PROSITE" id="PS00211">
    <property type="entry name" value="ABC_TRANSPORTER_1"/>
    <property type="match status" value="1"/>
</dbReference>
<dbReference type="InterPro" id="IPR047957">
    <property type="entry name" value="ABC_AprD-like_6TM"/>
</dbReference>
<dbReference type="Gene3D" id="1.20.1560.10">
    <property type="entry name" value="ABC transporter type 1, transmembrane domain"/>
    <property type="match status" value="1"/>
</dbReference>
<dbReference type="Pfam" id="PF00005">
    <property type="entry name" value="ABC_tran"/>
    <property type="match status" value="1"/>
</dbReference>
<reference evidence="11" key="1">
    <citation type="submission" date="2020-01" db="EMBL/GenBank/DDBJ databases">
        <authorList>
            <person name="Fang Y."/>
            <person name="Sun R."/>
            <person name="Nie L."/>
            <person name="He J."/>
            <person name="Hao L."/>
            <person name="Wang L."/>
            <person name="Su S."/>
            <person name="Lv E."/>
            <person name="Zhang Z."/>
            <person name="Xie R."/>
            <person name="Liu H."/>
        </authorList>
    </citation>
    <scope>NUCLEOTIDE SEQUENCE [LARGE SCALE GENOMIC DNA]</scope>
    <source>
        <strain evidence="11">XCT-53</strain>
    </source>
</reference>
<evidence type="ECO:0000256" key="8">
    <source>
        <dbReference type="ARBA" id="ARBA00022989"/>
    </source>
</evidence>
<dbReference type="SUPFAM" id="SSF90123">
    <property type="entry name" value="ABC transporter transmembrane region"/>
    <property type="match status" value="1"/>
</dbReference>
<proteinExistence type="inferred from homology"/>
<dbReference type="PANTHER" id="PTHR43394">
    <property type="entry name" value="ATP-DEPENDENT PERMEASE MDL1, MITOCHONDRIAL"/>
    <property type="match status" value="1"/>
</dbReference>
<organism evidence="10 11">
    <name type="scientific">Pannonibacter tanglangensis</name>
    <dbReference type="NCBI Taxonomy" id="2750084"/>
    <lineage>
        <taxon>Bacteria</taxon>
        <taxon>Pseudomonadati</taxon>
        <taxon>Pseudomonadota</taxon>
        <taxon>Alphaproteobacteria</taxon>
        <taxon>Hyphomicrobiales</taxon>
        <taxon>Stappiaceae</taxon>
        <taxon>Pannonibacter</taxon>
    </lineage>
</organism>
<dbReference type="GO" id="GO:0030253">
    <property type="term" value="P:protein secretion by the type I secretion system"/>
    <property type="evidence" value="ECO:0007669"/>
    <property type="project" value="InterPro"/>
</dbReference>
<dbReference type="GO" id="GO:0016887">
    <property type="term" value="F:ATP hydrolysis activity"/>
    <property type="evidence" value="ECO:0007669"/>
    <property type="project" value="InterPro"/>
</dbReference>
<keyword evidence="5" id="KW-0812">Transmembrane</keyword>
<evidence type="ECO:0000256" key="6">
    <source>
        <dbReference type="ARBA" id="ARBA00022741"/>
    </source>
</evidence>
<evidence type="ECO:0000313" key="10">
    <source>
        <dbReference type="EMBL" id="NBN77618.1"/>
    </source>
</evidence>
<dbReference type="PANTHER" id="PTHR43394:SF1">
    <property type="entry name" value="ATP-BINDING CASSETTE SUB-FAMILY B MEMBER 10, MITOCHONDRIAL"/>
    <property type="match status" value="1"/>
</dbReference>